<dbReference type="Proteomes" id="UP000184267">
    <property type="component" value="Unassembled WGS sequence"/>
</dbReference>
<feature type="region of interest" description="Disordered" evidence="1">
    <location>
        <begin position="292"/>
        <end position="351"/>
    </location>
</feature>
<feature type="region of interest" description="Disordered" evidence="1">
    <location>
        <begin position="584"/>
        <end position="644"/>
    </location>
</feature>
<accession>A0A1M2V8J8</accession>
<feature type="compositionally biased region" description="Basic and acidic residues" evidence="1">
    <location>
        <begin position="613"/>
        <end position="644"/>
    </location>
</feature>
<dbReference type="OrthoDB" id="2758439at2759"/>
<gene>
    <name evidence="2" type="ORF">TRAPUB_5375</name>
</gene>
<feature type="compositionally biased region" description="Low complexity" evidence="1">
    <location>
        <begin position="533"/>
        <end position="544"/>
    </location>
</feature>
<dbReference type="AlphaFoldDB" id="A0A1M2V8J8"/>
<name>A0A1M2V8J8_TRAPU</name>
<evidence type="ECO:0000256" key="1">
    <source>
        <dbReference type="SAM" id="MobiDB-lite"/>
    </source>
</evidence>
<feature type="compositionally biased region" description="Low complexity" evidence="1">
    <location>
        <begin position="20"/>
        <end position="34"/>
    </location>
</feature>
<proteinExistence type="predicted"/>
<evidence type="ECO:0000313" key="2">
    <source>
        <dbReference type="EMBL" id="OJT03941.1"/>
    </source>
</evidence>
<protein>
    <submittedName>
        <fullName evidence="2">Uncharacterized protein</fullName>
    </submittedName>
</protein>
<dbReference type="EMBL" id="MNAD01001574">
    <property type="protein sequence ID" value="OJT03941.1"/>
    <property type="molecule type" value="Genomic_DNA"/>
</dbReference>
<evidence type="ECO:0000313" key="3">
    <source>
        <dbReference type="Proteomes" id="UP000184267"/>
    </source>
</evidence>
<feature type="non-terminal residue" evidence="2">
    <location>
        <position position="1"/>
    </location>
</feature>
<keyword evidence="3" id="KW-1185">Reference proteome</keyword>
<reference evidence="2 3" key="1">
    <citation type="submission" date="2016-10" db="EMBL/GenBank/DDBJ databases">
        <title>Genome sequence of the basidiomycete white-rot fungus Trametes pubescens.</title>
        <authorList>
            <person name="Makela M.R."/>
            <person name="Granchi Z."/>
            <person name="Peng M."/>
            <person name="De Vries R.P."/>
            <person name="Grigoriev I."/>
            <person name="Riley R."/>
            <person name="Hilden K."/>
        </authorList>
    </citation>
    <scope>NUCLEOTIDE SEQUENCE [LARGE SCALE GENOMIC DNA]</scope>
    <source>
        <strain evidence="2 3">FBCC735</strain>
    </source>
</reference>
<sequence>GSSGAPPASQAWESSGSVDASPPTAGSSAAAAGGVLQDVSTADMDWDDGVDNETNSSERAAGRLSNDVKQLLDDAYGFVVKKAKETAAITDLSPAQVLEYMLKERTRGHVKENFWNLYGAYFAQNMDEEISHLPHDFVNEPDFVPNSTSTRQKSYAIFNERHGTNAQAILQKFRSLQHVLEGQSHTVAQRRTEFNKTEKKLTEMMNTLQDVYGFSSVCVIVGNVVNSDGGLAMIYESQDAKGFFEKTCRTSKNSVVGHLKAHVYNKVSLEHIKLAFGDQVKAPDACASADAVSQSKTPSLPNKANQTHASGKVGKQETDEDVDEDSGDANEDGVSNDDSDDDDDDDQSDVHLKDRADYIMRRFRRMLGKIGTPNLVSKKMFPWRDLLLKFARSGIVVRNWPEGTPLPPRPKFTGSVEFVEPRTYLKGTSGIPSNIQDHLVAALRDAHFPLRFELRKGGSKDLTKSRVPVLVGAPPAPTAASHSRGRRLFYNGTEDRKGPARLALPASDTESRSPKVATEAETEPAPSTVAIPDTESADAATASDGYQMRPRHKPPVQFRPVHVLISNSPMKHPVKTPSVVFSISSSDSDDEFVPFEDKKATKGARGTKRKTRRDSASSEDERHDVRRVPVQADKGKGRADDVGM</sequence>
<feature type="compositionally biased region" description="Basic residues" evidence="1">
    <location>
        <begin position="601"/>
        <end position="612"/>
    </location>
</feature>
<feature type="region of interest" description="Disordered" evidence="1">
    <location>
        <begin position="1"/>
        <end position="62"/>
    </location>
</feature>
<feature type="region of interest" description="Disordered" evidence="1">
    <location>
        <begin position="473"/>
        <end position="555"/>
    </location>
</feature>
<comment type="caution">
    <text evidence="2">The sequence shown here is derived from an EMBL/GenBank/DDBJ whole genome shotgun (WGS) entry which is preliminary data.</text>
</comment>
<dbReference type="OMA" id="TARNIME"/>
<organism evidence="2 3">
    <name type="scientific">Trametes pubescens</name>
    <name type="common">White-rot fungus</name>
    <dbReference type="NCBI Taxonomy" id="154538"/>
    <lineage>
        <taxon>Eukaryota</taxon>
        <taxon>Fungi</taxon>
        <taxon>Dikarya</taxon>
        <taxon>Basidiomycota</taxon>
        <taxon>Agaricomycotina</taxon>
        <taxon>Agaricomycetes</taxon>
        <taxon>Polyporales</taxon>
        <taxon>Polyporaceae</taxon>
        <taxon>Trametes</taxon>
    </lineage>
</organism>
<feature type="compositionally biased region" description="Polar residues" evidence="1">
    <location>
        <begin position="292"/>
        <end position="309"/>
    </location>
</feature>
<feature type="compositionally biased region" description="Acidic residues" evidence="1">
    <location>
        <begin position="318"/>
        <end position="347"/>
    </location>
</feature>